<dbReference type="EMBL" id="BMAW01112591">
    <property type="protein sequence ID" value="GFT53366.1"/>
    <property type="molecule type" value="Genomic_DNA"/>
</dbReference>
<feature type="region of interest" description="Disordered" evidence="1">
    <location>
        <begin position="1116"/>
        <end position="1148"/>
    </location>
</feature>
<feature type="compositionally biased region" description="Basic residues" evidence="1">
    <location>
        <begin position="1210"/>
        <end position="1220"/>
    </location>
</feature>
<keyword evidence="3" id="KW-1185">Reference proteome</keyword>
<feature type="region of interest" description="Disordered" evidence="1">
    <location>
        <begin position="166"/>
        <end position="190"/>
    </location>
</feature>
<feature type="compositionally biased region" description="Polar residues" evidence="1">
    <location>
        <begin position="172"/>
        <end position="183"/>
    </location>
</feature>
<dbReference type="Proteomes" id="UP000887013">
    <property type="component" value="Unassembled WGS sequence"/>
</dbReference>
<feature type="compositionally biased region" description="Polar residues" evidence="1">
    <location>
        <begin position="1181"/>
        <end position="1202"/>
    </location>
</feature>
<comment type="caution">
    <text evidence="2">The sequence shown here is derived from an EMBL/GenBank/DDBJ whole genome shotgun (WGS) entry which is preliminary data.</text>
</comment>
<organism evidence="2 3">
    <name type="scientific">Nephila pilipes</name>
    <name type="common">Giant wood spider</name>
    <name type="synonym">Nephila maculata</name>
    <dbReference type="NCBI Taxonomy" id="299642"/>
    <lineage>
        <taxon>Eukaryota</taxon>
        <taxon>Metazoa</taxon>
        <taxon>Ecdysozoa</taxon>
        <taxon>Arthropoda</taxon>
        <taxon>Chelicerata</taxon>
        <taxon>Arachnida</taxon>
        <taxon>Araneae</taxon>
        <taxon>Araneomorphae</taxon>
        <taxon>Entelegynae</taxon>
        <taxon>Araneoidea</taxon>
        <taxon>Nephilidae</taxon>
        <taxon>Nephila</taxon>
    </lineage>
</organism>
<feature type="region of interest" description="Disordered" evidence="1">
    <location>
        <begin position="22"/>
        <end position="46"/>
    </location>
</feature>
<evidence type="ECO:0000313" key="2">
    <source>
        <dbReference type="EMBL" id="GFT53366.1"/>
    </source>
</evidence>
<name>A0A8X6TX97_NEPPI</name>
<evidence type="ECO:0000313" key="3">
    <source>
        <dbReference type="Proteomes" id="UP000887013"/>
    </source>
</evidence>
<proteinExistence type="predicted"/>
<dbReference type="OrthoDB" id="6433171at2759"/>
<protein>
    <submittedName>
        <fullName evidence="2">Uncharacterized protein</fullName>
    </submittedName>
</protein>
<feature type="compositionally biased region" description="Low complexity" evidence="1">
    <location>
        <begin position="1116"/>
        <end position="1126"/>
    </location>
</feature>
<reference evidence="2" key="1">
    <citation type="submission" date="2020-08" db="EMBL/GenBank/DDBJ databases">
        <title>Multicomponent nature underlies the extraordinary mechanical properties of spider dragline silk.</title>
        <authorList>
            <person name="Kono N."/>
            <person name="Nakamura H."/>
            <person name="Mori M."/>
            <person name="Yoshida Y."/>
            <person name="Ohtoshi R."/>
            <person name="Malay A.D."/>
            <person name="Moran D.A.P."/>
            <person name="Tomita M."/>
            <person name="Numata K."/>
            <person name="Arakawa K."/>
        </authorList>
    </citation>
    <scope>NUCLEOTIDE SEQUENCE</scope>
</reference>
<accession>A0A8X6TX97</accession>
<sequence length="1377" mass="157047">MNHCNDNKLKKKRIVQKYFLAQKAKQKQNPSSKAAHHEGESIKRKTVVKIELPRTATKSFIPDKPKKVILRIPGTKRKRTREIFCKLSACRNKRKKTQTDATESKRKNIHVPLNTMRTSNRYNRKNKQPENLERQKERRSIHIRNCSNRLEACREAIARKRFIRRTSRKAQRCSTRMTQNSKASKTRGTIKKRRPLKRTYIVRRRVKRMQSSDIKSFTKGVSTRIAKKHRRKLRKDFWSCFNPRFVPIVTRGMSRSYNSWKKNMGVNNSDLHNISFAAALFNSGNPKKACPETEMVESQKMTNQPRSSYNPANCLSNNQSYNTHRYLPTMRQGESLEVSPAMPSSSIPLRNLNQVACFNFEKSRSDQSANLFTSSPALYAGKGPFGTAGLQENTNVKQKFYRESSCSRVKSSDKTMKIRRKSYSATRVVTDFDSSKKESVFAIETRTWDEATVITQDENVTSDLMQKLSARNNNRISEDSNNDCVKLESHSKKGIDSVMHPAAVLNNIVEPQKNPLSFTENSTKLDENITVKVDEKCRLLLEEIKKFFTFYQSKYEDAKLEDLPYFLKLLSDKKNRLPEGSDDFESNFRNETEVISADKNNEENTRMNPEHVFTPVRGKLEQEGDEHILDCEKLKLFHDKLQDSQPVERNPIDTESGLCETPPLTFPNLLLNDQLCNLEVNANKKCIQLKSFRRKPANQDRKSEAFSVQSAEVSHFIENNLDKAHNKALSMPVLTTYTHQTSNKLVENEYNNYLCNNSDVPKFQDQELWRNIYETNDTSNYSLSFASTQQSEETRRISPSNSKFWELFNPKTSASVSISDESFDSIASEETNTSSLSSNQDEKSFESISGMCKTFVMENVAPKSDDGNTKYFRSYKNKCTSSIDVLSRTLKTNLSMTECADENQKIKNPGFMLSARAGTRDAIIPMGDNSHKDCLHLNMSGSCEKNEENNEYNYAQLNSNKLGGKPHLPERLKSKKVNYYLNDKQNFPDRSSSAETSENSGLYKFSDPTYNYIRSSDYGDINSYCSTSTVEEFSMDSNSFPKWCHDCDTSYCNTTDSFLSSHSSQNLILLSKSAPESVSGSYSSEGIEMAVRQDECSNNLSNTNLSETSLNFSVDSLSSQNSPSDSCMVISSCSEDENDGNSNDEPPLKYGEARIPMTSFDFKKEAISSSENGGNFDHGTVKTSEQSIMSQEVSNNVTNENSGKSESKFKLKRVPSRSKMKKKKFENGCLYWLKQKRLKNVNQRKSIKYIPINISKRKNCDCRSLKIKFVMSSKVPKAQSGDQRENNLKSSANLRSHSIYNQQQGDSDSQSVSDVYSSICSQDVKRLLLEQLSTNEVLAQIGLRVCAYETPVELIVSPHRKNKKGAYHKILTFCGYD</sequence>
<gene>
    <name evidence="2" type="ORF">NPIL_690951</name>
</gene>
<evidence type="ECO:0000256" key="1">
    <source>
        <dbReference type="SAM" id="MobiDB-lite"/>
    </source>
</evidence>
<feature type="region of interest" description="Disordered" evidence="1">
    <location>
        <begin position="1169"/>
        <end position="1220"/>
    </location>
</feature>